<feature type="region of interest" description="Disordered" evidence="2">
    <location>
        <begin position="82"/>
        <end position="105"/>
    </location>
</feature>
<gene>
    <name evidence="4" type="ORF">BU26DRAFT_116006</name>
</gene>
<dbReference type="EMBL" id="ML987205">
    <property type="protein sequence ID" value="KAF2243330.1"/>
    <property type="molecule type" value="Genomic_DNA"/>
</dbReference>
<dbReference type="AlphaFoldDB" id="A0A6A6I175"/>
<evidence type="ECO:0000313" key="4">
    <source>
        <dbReference type="EMBL" id="KAF2243330.1"/>
    </source>
</evidence>
<dbReference type="OrthoDB" id="5413281at2759"/>
<dbReference type="GeneID" id="54572780"/>
<dbReference type="Proteomes" id="UP000800094">
    <property type="component" value="Unassembled WGS sequence"/>
</dbReference>
<evidence type="ECO:0000259" key="3">
    <source>
        <dbReference type="PROSITE" id="PS50966"/>
    </source>
</evidence>
<dbReference type="PROSITE" id="PS50966">
    <property type="entry name" value="ZF_SWIM"/>
    <property type="match status" value="1"/>
</dbReference>
<reference evidence="4" key="1">
    <citation type="journal article" date="2020" name="Stud. Mycol.">
        <title>101 Dothideomycetes genomes: a test case for predicting lifestyles and emergence of pathogens.</title>
        <authorList>
            <person name="Haridas S."/>
            <person name="Albert R."/>
            <person name="Binder M."/>
            <person name="Bloem J."/>
            <person name="Labutti K."/>
            <person name="Salamov A."/>
            <person name="Andreopoulos B."/>
            <person name="Baker S."/>
            <person name="Barry K."/>
            <person name="Bills G."/>
            <person name="Bluhm B."/>
            <person name="Cannon C."/>
            <person name="Castanera R."/>
            <person name="Culley D."/>
            <person name="Daum C."/>
            <person name="Ezra D."/>
            <person name="Gonzalez J."/>
            <person name="Henrissat B."/>
            <person name="Kuo A."/>
            <person name="Liang C."/>
            <person name="Lipzen A."/>
            <person name="Lutzoni F."/>
            <person name="Magnuson J."/>
            <person name="Mondo S."/>
            <person name="Nolan M."/>
            <person name="Ohm R."/>
            <person name="Pangilinan J."/>
            <person name="Park H.-J."/>
            <person name="Ramirez L."/>
            <person name="Alfaro M."/>
            <person name="Sun H."/>
            <person name="Tritt A."/>
            <person name="Yoshinaga Y."/>
            <person name="Zwiers L.-H."/>
            <person name="Turgeon B."/>
            <person name="Goodwin S."/>
            <person name="Spatafora J."/>
            <person name="Crous P."/>
            <person name="Grigoriev I."/>
        </authorList>
    </citation>
    <scope>NUCLEOTIDE SEQUENCE</scope>
    <source>
        <strain evidence="4">CBS 122368</strain>
    </source>
</reference>
<feature type="compositionally biased region" description="Basic and acidic residues" evidence="2">
    <location>
        <begin position="162"/>
        <end position="171"/>
    </location>
</feature>
<accession>A0A6A6I175</accession>
<name>A0A6A6I175_9PLEO</name>
<feature type="region of interest" description="Disordered" evidence="2">
    <location>
        <begin position="159"/>
        <end position="179"/>
    </location>
</feature>
<proteinExistence type="predicted"/>
<evidence type="ECO:0000313" key="5">
    <source>
        <dbReference type="Proteomes" id="UP000800094"/>
    </source>
</evidence>
<feature type="domain" description="SWIM-type" evidence="3">
    <location>
        <begin position="208"/>
        <end position="283"/>
    </location>
</feature>
<sequence>MASSTLPASREFITQLLDSLRGIAPQHSADTGAESNALSAAPEPAKKQLLTLHVLFPNELLPALDLLDRRLVTRFRIRREPKDTGEEAAPQNATTVSRSPGHKEGTAAQLGANEIARLKEASAHNLTVTRAAGQMHSADATMRGVESFVPYTADMTDVPRSTAEEGRHSSEGGDVAAQQSQSDVVYYVRSAQQKSSRYSTSYDSTTSYEVRLTAWNCSCPAFAFAAFPSVHPEPPTPTYDEAAELSGSKKSTDDAEWIFGAMSLGEGTPPVCKHLLACVLVERCSGLFGEFVEEKEVSVEEAAGWAAGWGD</sequence>
<keyword evidence="5" id="KW-1185">Reference proteome</keyword>
<dbReference type="RefSeq" id="XP_033678334.1">
    <property type="nucleotide sequence ID" value="XM_033819450.1"/>
</dbReference>
<protein>
    <recommendedName>
        <fullName evidence="3">SWIM-type domain-containing protein</fullName>
    </recommendedName>
</protein>
<keyword evidence="1" id="KW-0863">Zinc-finger</keyword>
<evidence type="ECO:0000256" key="2">
    <source>
        <dbReference type="SAM" id="MobiDB-lite"/>
    </source>
</evidence>
<evidence type="ECO:0000256" key="1">
    <source>
        <dbReference type="PROSITE-ProRule" id="PRU00325"/>
    </source>
</evidence>
<dbReference type="InterPro" id="IPR007527">
    <property type="entry name" value="Znf_SWIM"/>
</dbReference>
<keyword evidence="1" id="KW-0862">Zinc</keyword>
<organism evidence="4 5">
    <name type="scientific">Trematosphaeria pertusa</name>
    <dbReference type="NCBI Taxonomy" id="390896"/>
    <lineage>
        <taxon>Eukaryota</taxon>
        <taxon>Fungi</taxon>
        <taxon>Dikarya</taxon>
        <taxon>Ascomycota</taxon>
        <taxon>Pezizomycotina</taxon>
        <taxon>Dothideomycetes</taxon>
        <taxon>Pleosporomycetidae</taxon>
        <taxon>Pleosporales</taxon>
        <taxon>Massarineae</taxon>
        <taxon>Trematosphaeriaceae</taxon>
        <taxon>Trematosphaeria</taxon>
    </lineage>
</organism>
<dbReference type="GO" id="GO:0008270">
    <property type="term" value="F:zinc ion binding"/>
    <property type="evidence" value="ECO:0007669"/>
    <property type="project" value="UniProtKB-KW"/>
</dbReference>
<keyword evidence="1" id="KW-0479">Metal-binding</keyword>